<dbReference type="InterPro" id="IPR016161">
    <property type="entry name" value="Ald_DH/histidinol_DH"/>
</dbReference>
<evidence type="ECO:0000256" key="4">
    <source>
        <dbReference type="RuleBase" id="RU003345"/>
    </source>
</evidence>
<dbReference type="PANTHER" id="PTHR42804">
    <property type="entry name" value="ALDEHYDE DEHYDROGENASE"/>
    <property type="match status" value="1"/>
</dbReference>
<dbReference type="GO" id="GO:0016620">
    <property type="term" value="F:oxidoreductase activity, acting on the aldehyde or oxo group of donors, NAD or NADP as acceptor"/>
    <property type="evidence" value="ECO:0007669"/>
    <property type="project" value="InterPro"/>
</dbReference>
<evidence type="ECO:0000256" key="1">
    <source>
        <dbReference type="ARBA" id="ARBA00009986"/>
    </source>
</evidence>
<evidence type="ECO:0000313" key="6">
    <source>
        <dbReference type="EMBL" id="KWF20563.1"/>
    </source>
</evidence>
<dbReference type="InterPro" id="IPR016162">
    <property type="entry name" value="Ald_DH_N"/>
</dbReference>
<name>A0A132E807_9BURK</name>
<dbReference type="InterPro" id="IPR015590">
    <property type="entry name" value="Aldehyde_DH_dom"/>
</dbReference>
<dbReference type="PANTHER" id="PTHR42804:SF1">
    <property type="entry name" value="ALDEHYDE DEHYDROGENASE-RELATED"/>
    <property type="match status" value="1"/>
</dbReference>
<dbReference type="Gene3D" id="3.40.309.10">
    <property type="entry name" value="Aldehyde Dehydrogenase, Chain A, domain 2"/>
    <property type="match status" value="1"/>
</dbReference>
<gene>
    <name evidence="6" type="ORF">WT56_29775</name>
</gene>
<proteinExistence type="inferred from homology"/>
<dbReference type="FunFam" id="3.40.605.10:FF:000007">
    <property type="entry name" value="NAD/NADP-dependent betaine aldehyde dehydrogenase"/>
    <property type="match status" value="1"/>
</dbReference>
<protein>
    <recommendedName>
        <fullName evidence="5">Aldehyde dehydrogenase domain-containing protein</fullName>
    </recommendedName>
</protein>
<reference evidence="6 7" key="1">
    <citation type="submission" date="2015-11" db="EMBL/GenBank/DDBJ databases">
        <title>Expanding the genomic diversity of Burkholderia species for the development of highly accurate diagnostics.</title>
        <authorList>
            <person name="Sahl J."/>
            <person name="Keim P."/>
            <person name="Wagner D."/>
        </authorList>
    </citation>
    <scope>NUCLEOTIDE SEQUENCE [LARGE SCALE GENOMIC DNA]</scope>
    <source>
        <strain evidence="6 7">MSMB368WGS</strain>
    </source>
</reference>
<comment type="caution">
    <text evidence="6">The sequence shown here is derived from an EMBL/GenBank/DDBJ whole genome shotgun (WGS) entry which is preliminary data.</text>
</comment>
<evidence type="ECO:0000259" key="5">
    <source>
        <dbReference type="Pfam" id="PF00171"/>
    </source>
</evidence>
<organism evidence="6 7">
    <name type="scientific">Burkholderia pseudomultivorans</name>
    <dbReference type="NCBI Taxonomy" id="1207504"/>
    <lineage>
        <taxon>Bacteria</taxon>
        <taxon>Pseudomonadati</taxon>
        <taxon>Pseudomonadota</taxon>
        <taxon>Betaproteobacteria</taxon>
        <taxon>Burkholderiales</taxon>
        <taxon>Burkholderiaceae</taxon>
        <taxon>Burkholderia</taxon>
        <taxon>Burkholderia cepacia complex</taxon>
    </lineage>
</organism>
<feature type="active site" evidence="3">
    <location>
        <position position="259"/>
    </location>
</feature>
<comment type="similarity">
    <text evidence="1 4">Belongs to the aldehyde dehydrogenase family.</text>
</comment>
<dbReference type="OrthoDB" id="6187633at2"/>
<dbReference type="AlphaFoldDB" id="A0A132E807"/>
<sequence>MSEMMSEVTVYRNYIDGRWSDALSGDTYERRNPYDQTLTGIYQDSDDRDTEAAIDAARTAFDRGAWPRWTAAERSAVMRRGAAAMRDQADSLADIMTREVGQPRTQQLKAVASAADALDYYANLIVERRDDAVSGQRLDAIGLVLKEPVGVVGSLTAWNAPLSLTHKACPGMAAGCTVVVKPAHQSAGAVIRFAQIMEEAGLPKGVLNVVTSARDNGAVVGQAIARSEKVDMVTFTGSSTTGKAVMRAASANLKRVKLELGGKSPNIVFADVRSIEQTAAAVVQGIFRLAGQSCQAGSRLLIQESIKDEFMAHLARHVAAVKLGDPFDPATMCGPLVSEAQLRRVESYVEIGRAEARLLTGGKRPDGEALRRGFFFEPTVFDDVEPTARIATEEVFGPVLSVTSFTDEDHAIELANATPFGLVTGCWTTNLETAMKVSRSVVAGMVWVNCYRDNPPLRYMPTAFRKQSGIGAEMGPEGLDAFLELKSVMIQHG</sequence>
<dbReference type="FunFam" id="3.40.309.10:FF:000012">
    <property type="entry name" value="Betaine aldehyde dehydrogenase"/>
    <property type="match status" value="1"/>
</dbReference>
<dbReference type="RefSeq" id="WP_060246163.1">
    <property type="nucleotide sequence ID" value="NZ_LPJR01000077.1"/>
</dbReference>
<dbReference type="InterPro" id="IPR029510">
    <property type="entry name" value="Ald_DH_CS_GLU"/>
</dbReference>
<evidence type="ECO:0000256" key="2">
    <source>
        <dbReference type="ARBA" id="ARBA00023002"/>
    </source>
</evidence>
<accession>A0A132E807</accession>
<dbReference type="Gene3D" id="3.40.605.10">
    <property type="entry name" value="Aldehyde Dehydrogenase, Chain A, domain 1"/>
    <property type="match status" value="1"/>
</dbReference>
<dbReference type="EMBL" id="LPJR01000077">
    <property type="protein sequence ID" value="KWF20563.1"/>
    <property type="molecule type" value="Genomic_DNA"/>
</dbReference>
<feature type="domain" description="Aldehyde dehydrogenase" evidence="5">
    <location>
        <begin position="21"/>
        <end position="488"/>
    </location>
</feature>
<dbReference type="InterPro" id="IPR016163">
    <property type="entry name" value="Ald_DH_C"/>
</dbReference>
<dbReference type="SUPFAM" id="SSF53720">
    <property type="entry name" value="ALDH-like"/>
    <property type="match status" value="1"/>
</dbReference>
<evidence type="ECO:0000313" key="7">
    <source>
        <dbReference type="Proteomes" id="UP000062912"/>
    </source>
</evidence>
<evidence type="ECO:0000256" key="3">
    <source>
        <dbReference type="PROSITE-ProRule" id="PRU10007"/>
    </source>
</evidence>
<keyword evidence="2 4" id="KW-0560">Oxidoreductase</keyword>
<dbReference type="Pfam" id="PF00171">
    <property type="entry name" value="Aldedh"/>
    <property type="match status" value="1"/>
</dbReference>
<dbReference type="Proteomes" id="UP000062912">
    <property type="component" value="Unassembled WGS sequence"/>
</dbReference>
<dbReference type="PROSITE" id="PS00687">
    <property type="entry name" value="ALDEHYDE_DEHYDR_GLU"/>
    <property type="match status" value="1"/>
</dbReference>